<dbReference type="RefSeq" id="WP_305894621.1">
    <property type="nucleotide sequence ID" value="NZ_JAUZVZ010000023.1"/>
</dbReference>
<dbReference type="EMBL" id="JAUZVZ010000023">
    <property type="protein sequence ID" value="MDP4537358.1"/>
    <property type="molecule type" value="Genomic_DNA"/>
</dbReference>
<evidence type="ECO:0000256" key="1">
    <source>
        <dbReference type="SAM" id="MobiDB-lite"/>
    </source>
</evidence>
<reference evidence="3 4" key="1">
    <citation type="submission" date="2023-08" db="EMBL/GenBank/DDBJ databases">
        <authorList>
            <person name="Joshi A."/>
            <person name="Thite S."/>
        </authorList>
    </citation>
    <scope>NUCLEOTIDE SEQUENCE [LARGE SCALE GENOMIC DNA]</scope>
    <source>
        <strain evidence="3 4">AC40</strain>
    </source>
</reference>
<feature type="region of interest" description="Disordered" evidence="1">
    <location>
        <begin position="358"/>
        <end position="393"/>
    </location>
</feature>
<proteinExistence type="predicted"/>
<feature type="compositionally biased region" description="Polar residues" evidence="1">
    <location>
        <begin position="358"/>
        <end position="369"/>
    </location>
</feature>
<evidence type="ECO:0000313" key="4">
    <source>
        <dbReference type="Proteomes" id="UP001231616"/>
    </source>
</evidence>
<accession>A0ABT9H241</accession>
<name>A0ABT9H241_9GAMM</name>
<feature type="compositionally biased region" description="Gly residues" evidence="1">
    <location>
        <begin position="383"/>
        <end position="393"/>
    </location>
</feature>
<organism evidence="3 4">
    <name type="scientific">Alkalimonas collagenimarina</name>
    <dbReference type="NCBI Taxonomy" id="400390"/>
    <lineage>
        <taxon>Bacteria</taxon>
        <taxon>Pseudomonadati</taxon>
        <taxon>Pseudomonadota</taxon>
        <taxon>Gammaproteobacteria</taxon>
        <taxon>Alkalimonas</taxon>
    </lineage>
</organism>
<keyword evidence="2" id="KW-0732">Signal</keyword>
<feature type="region of interest" description="Disordered" evidence="1">
    <location>
        <begin position="201"/>
        <end position="223"/>
    </location>
</feature>
<protein>
    <submittedName>
        <fullName evidence="3">Uncharacterized protein</fullName>
    </submittedName>
</protein>
<dbReference type="Proteomes" id="UP001231616">
    <property type="component" value="Unassembled WGS sequence"/>
</dbReference>
<evidence type="ECO:0000256" key="2">
    <source>
        <dbReference type="SAM" id="SignalP"/>
    </source>
</evidence>
<sequence>MLRNFFVTALATLSIGYASASCIELRENSEITLSTASSSNGEICITLRDLHPTETYFMVDKSYPGMNSPALVGYDARWQLTNGSTVYNKNIYTDFDMAKVNIQNHDRATLRLKKAQNGANYDYTFNIINNREVQGLSMISVVVSAKAKSTSQPTPPPGGGGCYEVHGELICTDPFSQPSPTWISPLSTNAVMIGDVVASSGSQCNADNRPPTPAPYARDGSGRQLNLNQILRNERTWRARTKTAFSSNPFAIHTATYQRLYQNHKTGAQFDVKSGDSEWDGGMEFGNYLYGAVLHTHGFSLSASQRYAAAYQAIQDNGGELSMGVITQGIYNYVTNSGDSPGDDELIAKGWRYASEVHSQNPSDSQSLSCIDDRTLDQAPNPGTGGTGGTDGGNLGGSGTYWSSCELWYFPSGLTNGMFYMEKNCSFWMIP</sequence>
<keyword evidence="4" id="KW-1185">Reference proteome</keyword>
<gene>
    <name evidence="3" type="ORF">Q3O60_14285</name>
</gene>
<comment type="caution">
    <text evidence="3">The sequence shown here is derived from an EMBL/GenBank/DDBJ whole genome shotgun (WGS) entry which is preliminary data.</text>
</comment>
<evidence type="ECO:0000313" key="3">
    <source>
        <dbReference type="EMBL" id="MDP4537358.1"/>
    </source>
</evidence>
<dbReference type="PROSITE" id="PS51257">
    <property type="entry name" value="PROKAR_LIPOPROTEIN"/>
    <property type="match status" value="1"/>
</dbReference>
<feature type="signal peptide" evidence="2">
    <location>
        <begin position="1"/>
        <end position="20"/>
    </location>
</feature>
<feature type="chain" id="PRO_5046352372" evidence="2">
    <location>
        <begin position="21"/>
        <end position="431"/>
    </location>
</feature>